<organism evidence="2 3">
    <name type="scientific">Aeribacillus pallidus</name>
    <dbReference type="NCBI Taxonomy" id="33936"/>
    <lineage>
        <taxon>Bacteria</taxon>
        <taxon>Bacillati</taxon>
        <taxon>Bacillota</taxon>
        <taxon>Bacilli</taxon>
        <taxon>Bacillales</taxon>
        <taxon>Bacillaceae</taxon>
        <taxon>Aeribacillus</taxon>
    </lineage>
</organism>
<sequence>MKIAVIGATGKAGSLIVKEAKERGHDVTAIVRNASKVTDVPAVEKDIFDITSEDTSVALI</sequence>
<dbReference type="SUPFAM" id="SSF51735">
    <property type="entry name" value="NAD(P)-binding Rossmann-fold domains"/>
    <property type="match status" value="1"/>
</dbReference>
<dbReference type="OrthoDB" id="9785372at2"/>
<reference evidence="2 3" key="1">
    <citation type="submission" date="2016-04" db="EMBL/GenBank/DDBJ databases">
        <title>Draft genome sequence of Aeribacillus pallidus 8m3 from petroleum reservoir.</title>
        <authorList>
            <person name="Poltaraus A.B."/>
            <person name="Nazina T.N."/>
            <person name="Tourova T.P."/>
            <person name="Malakho S.M."/>
            <person name="Korshunova A.V."/>
            <person name="Sokolova D.S."/>
        </authorList>
    </citation>
    <scope>NUCLEOTIDE SEQUENCE [LARGE SCALE GENOMIC DNA]</scope>
    <source>
        <strain evidence="2 3">8m3</strain>
    </source>
</reference>
<dbReference type="EMBL" id="LWBR01000028">
    <property type="protein sequence ID" value="KZN96073.1"/>
    <property type="molecule type" value="Genomic_DNA"/>
</dbReference>
<dbReference type="AlphaFoldDB" id="A0A165XIP1"/>
<dbReference type="InterPro" id="IPR036291">
    <property type="entry name" value="NAD(P)-bd_dom_sf"/>
</dbReference>
<accession>A0A165XIP1</accession>
<dbReference type="STRING" id="33936.AZI98_10735"/>
<evidence type="ECO:0000313" key="2">
    <source>
        <dbReference type="EMBL" id="KZN96073.1"/>
    </source>
</evidence>
<proteinExistence type="predicted"/>
<feature type="domain" description="NAD(P)-binding" evidence="1">
    <location>
        <begin position="7"/>
        <end position="54"/>
    </location>
</feature>
<dbReference type="Gene3D" id="3.40.50.720">
    <property type="entry name" value="NAD(P)-binding Rossmann-like Domain"/>
    <property type="match status" value="1"/>
</dbReference>
<protein>
    <recommendedName>
        <fullName evidence="1">NAD(P)-binding domain-containing protein</fullName>
    </recommendedName>
</protein>
<evidence type="ECO:0000313" key="3">
    <source>
        <dbReference type="Proteomes" id="UP000076476"/>
    </source>
</evidence>
<name>A0A165XIP1_9BACI</name>
<evidence type="ECO:0000259" key="1">
    <source>
        <dbReference type="Pfam" id="PF13460"/>
    </source>
</evidence>
<comment type="caution">
    <text evidence="2">The sequence shown here is derived from an EMBL/GenBank/DDBJ whole genome shotgun (WGS) entry which is preliminary data.</text>
</comment>
<dbReference type="Pfam" id="PF13460">
    <property type="entry name" value="NAD_binding_10"/>
    <property type="match status" value="1"/>
</dbReference>
<keyword evidence="3" id="KW-1185">Reference proteome</keyword>
<gene>
    <name evidence="2" type="ORF">AZI98_10735</name>
</gene>
<dbReference type="InterPro" id="IPR016040">
    <property type="entry name" value="NAD(P)-bd_dom"/>
</dbReference>
<dbReference type="Proteomes" id="UP000076476">
    <property type="component" value="Unassembled WGS sequence"/>
</dbReference>